<dbReference type="GeneID" id="90540745"/>
<dbReference type="GO" id="GO:0006396">
    <property type="term" value="P:RNA processing"/>
    <property type="evidence" value="ECO:0007669"/>
    <property type="project" value="InterPro"/>
</dbReference>
<keyword evidence="2 4" id="KW-0694">RNA-binding</keyword>
<gene>
    <name evidence="6" type="ORF">VNE69_03149</name>
</gene>
<dbReference type="InterPro" id="IPR036388">
    <property type="entry name" value="WH-like_DNA-bd_sf"/>
</dbReference>
<organism evidence="6 7">
    <name type="scientific">Vairimorpha necatrix</name>
    <dbReference type="NCBI Taxonomy" id="6039"/>
    <lineage>
        <taxon>Eukaryota</taxon>
        <taxon>Fungi</taxon>
        <taxon>Fungi incertae sedis</taxon>
        <taxon>Microsporidia</taxon>
        <taxon>Nosematidae</taxon>
        <taxon>Vairimorpha</taxon>
    </lineage>
</organism>
<dbReference type="Gene3D" id="3.30.70.330">
    <property type="match status" value="1"/>
</dbReference>
<keyword evidence="7" id="KW-1185">Reference proteome</keyword>
<dbReference type="InterPro" id="IPR036390">
    <property type="entry name" value="WH_DNA-bd_sf"/>
</dbReference>
<dbReference type="SUPFAM" id="SSF54928">
    <property type="entry name" value="RNA-binding domain, RBD"/>
    <property type="match status" value="1"/>
</dbReference>
<name>A0AAX4JAF7_9MICR</name>
<dbReference type="AlphaFoldDB" id="A0AAX4JAF7"/>
<evidence type="ECO:0000256" key="2">
    <source>
        <dbReference type="ARBA" id="ARBA00022884"/>
    </source>
</evidence>
<dbReference type="GO" id="GO:1990904">
    <property type="term" value="C:ribonucleoprotein complex"/>
    <property type="evidence" value="ECO:0007669"/>
    <property type="project" value="InterPro"/>
</dbReference>
<dbReference type="InterPro" id="IPR006630">
    <property type="entry name" value="La_HTH"/>
</dbReference>
<dbReference type="GO" id="GO:0003729">
    <property type="term" value="F:mRNA binding"/>
    <property type="evidence" value="ECO:0007669"/>
    <property type="project" value="TreeGrafter"/>
</dbReference>
<dbReference type="InterPro" id="IPR045180">
    <property type="entry name" value="La_dom_prot"/>
</dbReference>
<protein>
    <submittedName>
        <fullName evidence="6">Lupus La protein</fullName>
    </submittedName>
</protein>
<dbReference type="GO" id="GO:0005634">
    <property type="term" value="C:nucleus"/>
    <property type="evidence" value="ECO:0007669"/>
    <property type="project" value="UniProtKB-SubCell"/>
</dbReference>
<dbReference type="SUPFAM" id="SSF46785">
    <property type="entry name" value="Winged helix' DNA-binding domain"/>
    <property type="match status" value="1"/>
</dbReference>
<evidence type="ECO:0000256" key="4">
    <source>
        <dbReference type="PROSITE-ProRule" id="PRU00332"/>
    </source>
</evidence>
<feature type="domain" description="HTH La-type RNA-binding" evidence="5">
    <location>
        <begin position="1"/>
        <end position="86"/>
    </location>
</feature>
<dbReference type="InterPro" id="IPR002344">
    <property type="entry name" value="Lupus_La"/>
</dbReference>
<evidence type="ECO:0000313" key="7">
    <source>
        <dbReference type="Proteomes" id="UP001334084"/>
    </source>
</evidence>
<evidence type="ECO:0000313" key="6">
    <source>
        <dbReference type="EMBL" id="WUR02930.1"/>
    </source>
</evidence>
<dbReference type="PROSITE" id="PS50961">
    <property type="entry name" value="HTH_LA"/>
    <property type="match status" value="1"/>
</dbReference>
<comment type="subcellular location">
    <subcellularLocation>
        <location evidence="1">Nucleus</location>
    </subcellularLocation>
</comment>
<dbReference type="SMART" id="SM00715">
    <property type="entry name" value="LA"/>
    <property type="match status" value="1"/>
</dbReference>
<dbReference type="KEGG" id="vnx:VNE69_03149"/>
<dbReference type="Proteomes" id="UP001334084">
    <property type="component" value="Chromosome 3"/>
</dbReference>
<dbReference type="EMBL" id="CP142728">
    <property type="protein sequence ID" value="WUR02930.1"/>
    <property type="molecule type" value="Genomic_DNA"/>
</dbReference>
<evidence type="ECO:0000259" key="5">
    <source>
        <dbReference type="PROSITE" id="PS50961"/>
    </source>
</evidence>
<proteinExistence type="predicted"/>
<evidence type="ECO:0000256" key="3">
    <source>
        <dbReference type="ARBA" id="ARBA00023242"/>
    </source>
</evidence>
<sequence>MSLDKVKKQVEFYFSDANFRVDAFMKQQSLINNGYIPIDTILTFKKMRELNADKELVIKSISDSNIVEYKDDCLKKIETEEFKNYICDNDIDSKCLFISGFNKDSKLEDIVKCLKDLNPRLIRMRKEKNKKFSGSVFVELKDEEAVNEALKMQIVSNYEVDTDESVKRSKSGDYYLTIMKKKDFLAEKDKITGDKKLTEAKKALKEDYASKLFRYEINKELDISEIKRIVKDTAFVDKNENVLRLKFAKDFDSKEYNEEDTTIKLRKLTKEEVFDYCDKIPIRPKQSKKKINKK</sequence>
<dbReference type="InterPro" id="IPR012677">
    <property type="entry name" value="Nucleotide-bd_a/b_plait_sf"/>
</dbReference>
<dbReference type="CDD" id="cd07323">
    <property type="entry name" value="LAM"/>
    <property type="match status" value="1"/>
</dbReference>
<evidence type="ECO:0000256" key="1">
    <source>
        <dbReference type="ARBA" id="ARBA00004123"/>
    </source>
</evidence>
<accession>A0AAX4JAF7</accession>
<dbReference type="Pfam" id="PF05383">
    <property type="entry name" value="La"/>
    <property type="match status" value="1"/>
</dbReference>
<dbReference type="PRINTS" id="PR00302">
    <property type="entry name" value="LUPUSLA"/>
</dbReference>
<dbReference type="RefSeq" id="XP_065329075.1">
    <property type="nucleotide sequence ID" value="XM_065473003.1"/>
</dbReference>
<dbReference type="Gene3D" id="1.10.10.10">
    <property type="entry name" value="Winged helix-like DNA-binding domain superfamily/Winged helix DNA-binding domain"/>
    <property type="match status" value="1"/>
</dbReference>
<keyword evidence="3" id="KW-0539">Nucleus</keyword>
<dbReference type="InterPro" id="IPR035979">
    <property type="entry name" value="RBD_domain_sf"/>
</dbReference>
<reference evidence="6" key="1">
    <citation type="journal article" date="2024" name="BMC Genomics">
        <title>Functional annotation of a divergent genome using sequence and structure-based similarity.</title>
        <authorList>
            <person name="Svedberg D."/>
            <person name="Winiger R.R."/>
            <person name="Berg A."/>
            <person name="Sharma H."/>
            <person name="Tellgren-Roth C."/>
            <person name="Debrunner-Vossbrinck B.A."/>
            <person name="Vossbrinck C.R."/>
            <person name="Barandun J."/>
        </authorList>
    </citation>
    <scope>NUCLEOTIDE SEQUENCE</scope>
    <source>
        <strain evidence="6">Illinois isolate</strain>
    </source>
</reference>
<dbReference type="PANTHER" id="PTHR22792:SF140">
    <property type="entry name" value="ACHILLES, ISOFORM A"/>
    <property type="match status" value="1"/>
</dbReference>
<dbReference type="PANTHER" id="PTHR22792">
    <property type="entry name" value="LUPUS LA PROTEIN-RELATED"/>
    <property type="match status" value="1"/>
</dbReference>